<evidence type="ECO:0000313" key="1">
    <source>
        <dbReference type="EMBL" id="KAK1593376.1"/>
    </source>
</evidence>
<dbReference type="GO" id="GO:0008310">
    <property type="term" value="F:single-stranded DNA 3'-5' DNA exonuclease activity"/>
    <property type="evidence" value="ECO:0007669"/>
    <property type="project" value="TreeGrafter"/>
</dbReference>
<dbReference type="InterPro" id="IPR052469">
    <property type="entry name" value="MEIOB"/>
</dbReference>
<dbReference type="Gene3D" id="2.40.50.140">
    <property type="entry name" value="Nucleic acid-binding proteins"/>
    <property type="match status" value="1"/>
</dbReference>
<dbReference type="PANTHER" id="PTHR21166">
    <property type="entry name" value="CELL DIVISION CONTROL PROTEIN 24 OB DOMAIN-CONTAINING PROTEIN-RELATED"/>
    <property type="match status" value="1"/>
</dbReference>
<organism evidence="1 2">
    <name type="scientific">Colletotrichum navitas</name>
    <dbReference type="NCBI Taxonomy" id="681940"/>
    <lineage>
        <taxon>Eukaryota</taxon>
        <taxon>Fungi</taxon>
        <taxon>Dikarya</taxon>
        <taxon>Ascomycota</taxon>
        <taxon>Pezizomycotina</taxon>
        <taxon>Sordariomycetes</taxon>
        <taxon>Hypocreomycetidae</taxon>
        <taxon>Glomerellales</taxon>
        <taxon>Glomerellaceae</taxon>
        <taxon>Colletotrichum</taxon>
        <taxon>Colletotrichum graminicola species complex</taxon>
    </lineage>
</organism>
<protein>
    <recommendedName>
        <fullName evidence="3">Nucleic acid-binding protein</fullName>
    </recommendedName>
</protein>
<dbReference type="Proteomes" id="UP001230504">
    <property type="component" value="Unassembled WGS sequence"/>
</dbReference>
<keyword evidence="2" id="KW-1185">Reference proteome</keyword>
<dbReference type="AlphaFoldDB" id="A0AAD8V6A8"/>
<accession>A0AAD8V6A8</accession>
<evidence type="ECO:0000313" key="2">
    <source>
        <dbReference type="Proteomes" id="UP001230504"/>
    </source>
</evidence>
<comment type="caution">
    <text evidence="1">The sequence shown here is derived from an EMBL/GenBank/DDBJ whole genome shotgun (WGS) entry which is preliminary data.</text>
</comment>
<dbReference type="PANTHER" id="PTHR21166:SF2">
    <property type="entry name" value="CELL DIVISION CONTROL PROTEIN 24 OB DOMAIN-CONTAINING PROTEIN-RELATED"/>
    <property type="match status" value="1"/>
</dbReference>
<sequence length="521" mass="57959">MPEISIQAFYKKELPTSPGTAPADRWPRNSDGFTQEEINSGHNFLDRQWNPSEDYENVCIGDIQLGPTRIRFTGRIVNYAPAFLDTKKTYSRPAHQLIVTDDTGAIGVSLVPIGIPVSRLSIGQLVVVWASWTGTAAGSNHGNIPFVTMYTPINPADVGTKQFIQFLPHTPENQRLCRVPLEYDDRGQKPKLLPGLMTLGQYLKTGHDTRGVRIIVCIKGFGARKRIMVQGRTKEAELLEVSVCDDTASCVLTLWEDKANSAKLWKPNETILLLTNPKFVPPRNTKPLPTSAGISLNYNTLVDVDPNFQDANWLREWVTKRVEREAVFLPFPEGVWNAEVAVHGPVRPLFTLAEVDDFARADPATDFTGKLNLTVLGISLLELHRRKMMFCTECCGVPLYANQPSATCKNCMKQQTLVLNPRVMGTLADETGCITQGKLVWNDQAWGELFFPAVEPTPANPMLATADVANTSASTLTKRDLATMGTSELRILEEQILYARLTLTFGWSPFVKRLCVLGVEW</sequence>
<dbReference type="RefSeq" id="XP_060414687.1">
    <property type="nucleotide sequence ID" value="XM_060554649.1"/>
</dbReference>
<dbReference type="EMBL" id="JAHLJV010000026">
    <property type="protein sequence ID" value="KAK1593376.1"/>
    <property type="molecule type" value="Genomic_DNA"/>
</dbReference>
<proteinExistence type="predicted"/>
<dbReference type="InterPro" id="IPR012340">
    <property type="entry name" value="NA-bd_OB-fold"/>
</dbReference>
<evidence type="ECO:0008006" key="3">
    <source>
        <dbReference type="Google" id="ProtNLM"/>
    </source>
</evidence>
<reference evidence="1" key="1">
    <citation type="submission" date="2021-06" db="EMBL/GenBank/DDBJ databases">
        <title>Comparative genomics, transcriptomics and evolutionary studies reveal genomic signatures of adaptation to plant cell wall in hemibiotrophic fungi.</title>
        <authorList>
            <consortium name="DOE Joint Genome Institute"/>
            <person name="Baroncelli R."/>
            <person name="Diaz J.F."/>
            <person name="Benocci T."/>
            <person name="Peng M."/>
            <person name="Battaglia E."/>
            <person name="Haridas S."/>
            <person name="Andreopoulos W."/>
            <person name="Labutti K."/>
            <person name="Pangilinan J."/>
            <person name="Floch G.L."/>
            <person name="Makela M.R."/>
            <person name="Henrissat B."/>
            <person name="Grigoriev I.V."/>
            <person name="Crouch J.A."/>
            <person name="De Vries R.P."/>
            <person name="Sukno S.A."/>
            <person name="Thon M.R."/>
        </authorList>
    </citation>
    <scope>NUCLEOTIDE SEQUENCE</scope>
    <source>
        <strain evidence="1">CBS 125086</strain>
    </source>
</reference>
<name>A0AAD8V6A8_9PEZI</name>
<dbReference type="GeneID" id="85438889"/>
<dbReference type="SUPFAM" id="SSF50249">
    <property type="entry name" value="Nucleic acid-binding proteins"/>
    <property type="match status" value="1"/>
</dbReference>
<dbReference type="GO" id="GO:0000712">
    <property type="term" value="P:resolution of meiotic recombination intermediates"/>
    <property type="evidence" value="ECO:0007669"/>
    <property type="project" value="TreeGrafter"/>
</dbReference>
<dbReference type="GO" id="GO:0003697">
    <property type="term" value="F:single-stranded DNA binding"/>
    <property type="evidence" value="ECO:0007669"/>
    <property type="project" value="TreeGrafter"/>
</dbReference>
<gene>
    <name evidence="1" type="ORF">LY79DRAFT_514705</name>
</gene>